<organism evidence="9 10">
    <name type="scientific">Gelidibacter pelagius</name>
    <dbReference type="NCBI Taxonomy" id="2819985"/>
    <lineage>
        <taxon>Bacteria</taxon>
        <taxon>Pseudomonadati</taxon>
        <taxon>Bacteroidota</taxon>
        <taxon>Flavobacteriia</taxon>
        <taxon>Flavobacteriales</taxon>
        <taxon>Flavobacteriaceae</taxon>
        <taxon>Gelidibacter</taxon>
    </lineage>
</organism>
<evidence type="ECO:0000256" key="1">
    <source>
        <dbReference type="ARBA" id="ARBA00004651"/>
    </source>
</evidence>
<evidence type="ECO:0000256" key="5">
    <source>
        <dbReference type="ARBA" id="ARBA00022989"/>
    </source>
</evidence>
<proteinExistence type="inferred from homology"/>
<dbReference type="InterPro" id="IPR023090">
    <property type="entry name" value="UPF0702_alpha/beta_dom_sf"/>
</dbReference>
<feature type="transmembrane region" description="Helical" evidence="7">
    <location>
        <begin position="49"/>
        <end position="67"/>
    </location>
</feature>
<dbReference type="Proteomes" id="UP000681315">
    <property type="component" value="Unassembled WGS sequence"/>
</dbReference>
<name>A0ABS3STP6_9FLAO</name>
<protein>
    <submittedName>
        <fullName evidence="9">DUF421 domain-containing protein</fullName>
    </submittedName>
</protein>
<dbReference type="InterPro" id="IPR007353">
    <property type="entry name" value="DUF421"/>
</dbReference>
<evidence type="ECO:0000256" key="4">
    <source>
        <dbReference type="ARBA" id="ARBA00022692"/>
    </source>
</evidence>
<keyword evidence="6 7" id="KW-0472">Membrane</keyword>
<evidence type="ECO:0000259" key="8">
    <source>
        <dbReference type="Pfam" id="PF04239"/>
    </source>
</evidence>
<accession>A0ABS3STP6</accession>
<feature type="transmembrane region" description="Helical" evidence="7">
    <location>
        <begin position="79"/>
        <end position="98"/>
    </location>
</feature>
<evidence type="ECO:0000256" key="3">
    <source>
        <dbReference type="ARBA" id="ARBA00022475"/>
    </source>
</evidence>
<comment type="subcellular location">
    <subcellularLocation>
        <location evidence="1">Cell membrane</location>
        <topology evidence="1">Multi-pass membrane protein</topology>
    </subcellularLocation>
</comment>
<keyword evidence="5 7" id="KW-1133">Transmembrane helix</keyword>
<keyword evidence="10" id="KW-1185">Reference proteome</keyword>
<keyword evidence="3" id="KW-1003">Cell membrane</keyword>
<comment type="caution">
    <text evidence="9">The sequence shown here is derived from an EMBL/GenBank/DDBJ whole genome shotgun (WGS) entry which is preliminary data.</text>
</comment>
<comment type="similarity">
    <text evidence="2">Belongs to the UPF0702 family.</text>
</comment>
<evidence type="ECO:0000256" key="6">
    <source>
        <dbReference type="ARBA" id="ARBA00023136"/>
    </source>
</evidence>
<sequence>MIDGNDYTFEFLKMLIGDFGLMMYLEILIRVIIIMSYTILMIRWIGKRAIGNIGSADILLIIAMGSSVGDAMLYPSVPLAVALAVITLIAGFQKLYVFMGIEFRGIRKVTHPRVLKLVEKGKLLEGNFEIDEIDKNEVLMLLRQEGIRYLSEVEHAYYEQSGILSVFKYDNPIFEQSILPEDLDDLKVSN</sequence>
<dbReference type="Gene3D" id="3.30.240.20">
    <property type="entry name" value="bsu07140 like domains"/>
    <property type="match status" value="1"/>
</dbReference>
<feature type="domain" description="YetF C-terminal" evidence="8">
    <location>
        <begin position="103"/>
        <end position="171"/>
    </location>
</feature>
<dbReference type="Pfam" id="PF04239">
    <property type="entry name" value="DUF421"/>
    <property type="match status" value="1"/>
</dbReference>
<reference evidence="9 10" key="1">
    <citation type="submission" date="2021-03" db="EMBL/GenBank/DDBJ databases">
        <title>Gelidibacter sp. nov., isolated from costal sediment.</title>
        <authorList>
            <person name="Lun K.-Y."/>
        </authorList>
    </citation>
    <scope>NUCLEOTIDE SEQUENCE [LARGE SCALE GENOMIC DNA]</scope>
    <source>
        <strain evidence="9 10">DF109</strain>
    </source>
</reference>
<dbReference type="RefSeq" id="WP_208234173.1">
    <property type="nucleotide sequence ID" value="NZ_JAGEVG010000013.1"/>
</dbReference>
<evidence type="ECO:0000313" key="10">
    <source>
        <dbReference type="Proteomes" id="UP000681315"/>
    </source>
</evidence>
<evidence type="ECO:0000256" key="7">
    <source>
        <dbReference type="SAM" id="Phobius"/>
    </source>
</evidence>
<evidence type="ECO:0000256" key="2">
    <source>
        <dbReference type="ARBA" id="ARBA00006448"/>
    </source>
</evidence>
<feature type="transmembrane region" description="Helical" evidence="7">
    <location>
        <begin position="21"/>
        <end position="42"/>
    </location>
</feature>
<dbReference type="PANTHER" id="PTHR34582">
    <property type="entry name" value="UPF0702 TRANSMEMBRANE PROTEIN YCAP"/>
    <property type="match status" value="1"/>
</dbReference>
<dbReference type="EMBL" id="JAGEVG010000013">
    <property type="protein sequence ID" value="MBO3099055.1"/>
    <property type="molecule type" value="Genomic_DNA"/>
</dbReference>
<evidence type="ECO:0000313" key="9">
    <source>
        <dbReference type="EMBL" id="MBO3099055.1"/>
    </source>
</evidence>
<keyword evidence="4 7" id="KW-0812">Transmembrane</keyword>
<dbReference type="PANTHER" id="PTHR34582:SF6">
    <property type="entry name" value="UPF0702 TRANSMEMBRANE PROTEIN YCAP"/>
    <property type="match status" value="1"/>
</dbReference>
<gene>
    <name evidence="9" type="ORF">J4051_12295</name>
</gene>